<keyword evidence="10" id="KW-1185">Reference proteome</keyword>
<evidence type="ECO:0000256" key="8">
    <source>
        <dbReference type="SAM" id="MobiDB-lite"/>
    </source>
</evidence>
<dbReference type="PROSITE" id="PS00330">
    <property type="entry name" value="HEMOLYSIN_CALCIUM"/>
    <property type="match status" value="11"/>
</dbReference>
<dbReference type="PANTHER" id="PTHR38340:SF1">
    <property type="entry name" value="S-LAYER PROTEIN"/>
    <property type="match status" value="1"/>
</dbReference>
<dbReference type="PANTHER" id="PTHR38340">
    <property type="entry name" value="S-LAYER PROTEIN"/>
    <property type="match status" value="1"/>
</dbReference>
<dbReference type="PRINTS" id="PR00313">
    <property type="entry name" value="CABNDNGRPT"/>
</dbReference>
<keyword evidence="3" id="KW-0964">Secreted</keyword>
<evidence type="ECO:0000256" key="4">
    <source>
        <dbReference type="ARBA" id="ARBA00022656"/>
    </source>
</evidence>
<dbReference type="Gene3D" id="2.150.10.10">
    <property type="entry name" value="Serralysin-like metalloprotease, C-terminal"/>
    <property type="match status" value="7"/>
</dbReference>
<evidence type="ECO:0000256" key="5">
    <source>
        <dbReference type="ARBA" id="ARBA00022737"/>
    </source>
</evidence>
<proteinExistence type="predicted"/>
<dbReference type="InterPro" id="IPR001343">
    <property type="entry name" value="Hemolysn_Ca-bd"/>
</dbReference>
<evidence type="ECO:0000256" key="2">
    <source>
        <dbReference type="ARBA" id="ARBA00004613"/>
    </source>
</evidence>
<dbReference type="SUPFAM" id="SSF51120">
    <property type="entry name" value="beta-Roll"/>
    <property type="match status" value="7"/>
</dbReference>
<dbReference type="InterPro" id="IPR050557">
    <property type="entry name" value="RTX_toxin/Mannuronan_C5-epim"/>
</dbReference>
<evidence type="ECO:0000256" key="6">
    <source>
        <dbReference type="ARBA" id="ARBA00023026"/>
    </source>
</evidence>
<dbReference type="InterPro" id="IPR011049">
    <property type="entry name" value="Serralysin-like_metalloprot_C"/>
</dbReference>
<dbReference type="RefSeq" id="WP_257718946.1">
    <property type="nucleotide sequence ID" value="NZ_JANJOU010000032.1"/>
</dbReference>
<evidence type="ECO:0000256" key="1">
    <source>
        <dbReference type="ARBA" id="ARBA00004370"/>
    </source>
</evidence>
<sequence>MAIKVGTPFNDTLAGIAGDDTLQGLDGNDLLTDYPGGNDLLEGGLGDDYLSGGGGVDTLLGGEGNDRLDGSSGADYMDGGAGDDYLSSSNSPYNESDVVLGGEGNDTFSGDAALVDMGSGDDLLYIYGNDAAVDAGSGDDKIWVGDTAVITTGAGRDAVILRDFYRSIPEGFVYPKIPIRITDFTAGDGGDTLDFTAMLERAVGYDESNPFATGYLHLAQSGPDTLIQWDLDGAGGRGSAVTLIRLSNVKVSSLSTANFGFSPDGSTGPARAIAGSELGEVLSGGAGSDTIQGLAGDDSLNGAFGSDSLDGAAGADSIFGGFGHDTLLGGAGNDLLDGESGDDWLSGGEGDDILNDSLGANTMLAGAGNDRLSGTAALVDAGDGNDVISIFGDGAVIDAGAGDDTISVRDTSVITTGTGRDVVAPQLLEGIIDGLLIFDTDTFRIADFSVGEGGDMLRLLDNAIRSRTYLRITQDGADTLIGWISNTYPNLGSFNPLIRLENVDAVSLNNSTNLEVVLTFLPPESSVIGTSGNDSLSGTSGSDTMRGGAGRDLIDGKDGNDLLNGGADGDTLLGGAGNDILSGTAGNDILDGGDGRDWLDLSAATAAVAVDLGRTAAQTLVADQGRDAVLGIENVLGGAFDDSLVGASGENTLSGGGGDDLLFGQDGADTLSGDAGADTLDGGLGADVLAGGAGNDTYIVDSMRDTVMEFTVSEVVGFEADTGGLDLVKASRSFALSAYVEDLTLTGRAVNGRGNELNNVITGNDVANLIRGREGNDTLIGGRGADTLEGGVGDDTFVGLDAGDRLDGGPGVDTLSMAAVKSRSWIYLDGTDEKGVAHSNAYAAAGVVLASVENIVGSASGSDAFWGDAGVNVLTGLGGNDRLYGKGGNDRLEGGDGNDTLSGGAGTDALTGGTGMDQFVLDVAPATGSVEWIIDFEAGVDKMVISRSAFGIGAGITPALIAGAAPVASGQGGVLLYDNAGGGAGGLFWDEDGAGGAGPVQIAHLSRGAALTESDFLLVA</sequence>
<organism evidence="9 10">
    <name type="scientific">Roseomonas populi</name>
    <dbReference type="NCBI Taxonomy" id="3121582"/>
    <lineage>
        <taxon>Bacteria</taxon>
        <taxon>Pseudomonadati</taxon>
        <taxon>Pseudomonadota</taxon>
        <taxon>Alphaproteobacteria</taxon>
        <taxon>Acetobacterales</taxon>
        <taxon>Roseomonadaceae</taxon>
        <taxon>Roseomonas</taxon>
    </lineage>
</organism>
<dbReference type="InterPro" id="IPR018511">
    <property type="entry name" value="Hemolysin-typ_Ca-bd_CS"/>
</dbReference>
<feature type="region of interest" description="Disordered" evidence="8">
    <location>
        <begin position="888"/>
        <end position="907"/>
    </location>
</feature>
<dbReference type="EMBL" id="JANJOU010000032">
    <property type="protein sequence ID" value="MCR0985293.1"/>
    <property type="molecule type" value="Genomic_DNA"/>
</dbReference>
<comment type="caution">
    <text evidence="9">The sequence shown here is derived from an EMBL/GenBank/DDBJ whole genome shotgun (WGS) entry which is preliminary data.</text>
</comment>
<keyword evidence="6" id="KW-0843">Virulence</keyword>
<keyword evidence="4" id="KW-0800">Toxin</keyword>
<evidence type="ECO:0000256" key="3">
    <source>
        <dbReference type="ARBA" id="ARBA00022525"/>
    </source>
</evidence>
<feature type="region of interest" description="Disordered" evidence="8">
    <location>
        <begin position="529"/>
        <end position="551"/>
    </location>
</feature>
<accession>A0ABT1XCY4</accession>
<reference evidence="9 10" key="1">
    <citation type="submission" date="2022-06" db="EMBL/GenBank/DDBJ databases">
        <title>Roseomonas CN29.</title>
        <authorList>
            <person name="Cheng Y."/>
            <person name="He X."/>
        </authorList>
    </citation>
    <scope>NUCLEOTIDE SEQUENCE [LARGE SCALE GENOMIC DNA]</scope>
    <source>
        <strain evidence="9 10">CN29</strain>
    </source>
</reference>
<dbReference type="PRINTS" id="PR01488">
    <property type="entry name" value="RTXTOXINA"/>
</dbReference>
<keyword evidence="5" id="KW-0677">Repeat</keyword>
<protein>
    <submittedName>
        <fullName evidence="9">Calcium-binding protein</fullName>
    </submittedName>
</protein>
<evidence type="ECO:0000313" key="10">
    <source>
        <dbReference type="Proteomes" id="UP001524642"/>
    </source>
</evidence>
<dbReference type="InterPro" id="IPR003995">
    <property type="entry name" value="RTX_toxin_determinant-A"/>
</dbReference>
<keyword evidence="7" id="KW-0472">Membrane</keyword>
<evidence type="ECO:0000313" key="9">
    <source>
        <dbReference type="EMBL" id="MCR0985293.1"/>
    </source>
</evidence>
<comment type="subcellular location">
    <subcellularLocation>
        <location evidence="1">Membrane</location>
    </subcellularLocation>
    <subcellularLocation>
        <location evidence="2">Secreted</location>
    </subcellularLocation>
</comment>
<dbReference type="Pfam" id="PF00353">
    <property type="entry name" value="HemolysinCabind"/>
    <property type="match status" value="12"/>
</dbReference>
<gene>
    <name evidence="9" type="ORF">NRP21_24905</name>
</gene>
<feature type="compositionally biased region" description="Polar residues" evidence="8">
    <location>
        <begin position="529"/>
        <end position="543"/>
    </location>
</feature>
<evidence type="ECO:0000256" key="7">
    <source>
        <dbReference type="ARBA" id="ARBA00023136"/>
    </source>
</evidence>
<name>A0ABT1XCY4_9PROT</name>
<dbReference type="Proteomes" id="UP001524642">
    <property type="component" value="Unassembled WGS sequence"/>
</dbReference>